<comment type="caution">
    <text evidence="1">The sequence shown here is derived from an EMBL/GenBank/DDBJ whole genome shotgun (WGS) entry which is preliminary data.</text>
</comment>
<dbReference type="Proteomes" id="UP001454036">
    <property type="component" value="Unassembled WGS sequence"/>
</dbReference>
<accession>A0AAV3QP55</accession>
<gene>
    <name evidence="1" type="ORF">LIER_40065</name>
</gene>
<evidence type="ECO:0000313" key="1">
    <source>
        <dbReference type="EMBL" id="GAA0165824.1"/>
    </source>
</evidence>
<dbReference type="AlphaFoldDB" id="A0AAV3QP55"/>
<proteinExistence type="predicted"/>
<dbReference type="EMBL" id="BAABME010022446">
    <property type="protein sequence ID" value="GAA0165824.1"/>
    <property type="molecule type" value="Genomic_DNA"/>
</dbReference>
<organism evidence="1 2">
    <name type="scientific">Lithospermum erythrorhizon</name>
    <name type="common">Purple gromwell</name>
    <name type="synonym">Lithospermum officinale var. erythrorhizon</name>
    <dbReference type="NCBI Taxonomy" id="34254"/>
    <lineage>
        <taxon>Eukaryota</taxon>
        <taxon>Viridiplantae</taxon>
        <taxon>Streptophyta</taxon>
        <taxon>Embryophyta</taxon>
        <taxon>Tracheophyta</taxon>
        <taxon>Spermatophyta</taxon>
        <taxon>Magnoliopsida</taxon>
        <taxon>eudicotyledons</taxon>
        <taxon>Gunneridae</taxon>
        <taxon>Pentapetalae</taxon>
        <taxon>asterids</taxon>
        <taxon>lamiids</taxon>
        <taxon>Boraginales</taxon>
        <taxon>Boraginaceae</taxon>
        <taxon>Boraginoideae</taxon>
        <taxon>Lithospermeae</taxon>
        <taxon>Lithospermum</taxon>
    </lineage>
</organism>
<evidence type="ECO:0000313" key="2">
    <source>
        <dbReference type="Proteomes" id="UP001454036"/>
    </source>
</evidence>
<sequence>MEDLQIMNEYQYVIMSDKQKGLESALPELLPIVEHGNYV</sequence>
<protein>
    <submittedName>
        <fullName evidence="1">Uncharacterized protein</fullName>
    </submittedName>
</protein>
<keyword evidence="2" id="KW-1185">Reference proteome</keyword>
<name>A0AAV3QP55_LITER</name>
<reference evidence="1 2" key="1">
    <citation type="submission" date="2024-01" db="EMBL/GenBank/DDBJ databases">
        <title>The complete chloroplast genome sequence of Lithospermum erythrorhizon: insights into the phylogenetic relationship among Boraginaceae species and the maternal lineages of purple gromwells.</title>
        <authorList>
            <person name="Okada T."/>
            <person name="Watanabe K."/>
        </authorList>
    </citation>
    <scope>NUCLEOTIDE SEQUENCE [LARGE SCALE GENOMIC DNA]</scope>
</reference>